<accession>A0AAV5A7U5</accession>
<dbReference type="Proteomes" id="UP001050691">
    <property type="component" value="Unassembled WGS sequence"/>
</dbReference>
<sequence length="363" mass="40621">MSTSTSTDSNFKANLSRFAFSSPESPLRASMRLKAKTTLTISSTNGGLDVPSTTPKRKPDFSDSDEERTPTKKKKSTKPKRGYASPEKYAHLSPLTDHLGPDLDVIFCGINPGLMSASKGHHFCNPTNHFWRALHLGGLTPRLLSPSDDFKLPQLTGKSPDSHRTLYTNLVDRVSAEVPSIVPMLMLLQEAELSKDEMSQSVPALLDKIVQYKPRVLCFVGKGIWVKVDAAFKKRIRQHVKTFDSISRSRIKSGRKAKEEDVSTTIDLSPPMTNGTKKELQPFSYGPQPYKFIFEKESSKQEQETLIFVMPSTSGRVVSHQLVDKVKLFSQLREMVEDIKQGKLDSSTMEVIPADDIQLKYPF</sequence>
<dbReference type="InterPro" id="IPR015637">
    <property type="entry name" value="MUG/TDG"/>
</dbReference>
<feature type="compositionally biased region" description="Polar residues" evidence="4">
    <location>
        <begin position="263"/>
        <end position="275"/>
    </location>
</feature>
<dbReference type="GO" id="GO:0008263">
    <property type="term" value="F:pyrimidine-specific mismatch base pair DNA N-glycosylase activity"/>
    <property type="evidence" value="ECO:0007669"/>
    <property type="project" value="TreeGrafter"/>
</dbReference>
<dbReference type="InterPro" id="IPR036895">
    <property type="entry name" value="Uracil-DNA_glycosylase-like_sf"/>
</dbReference>
<keyword evidence="3" id="KW-0234">DNA repair</keyword>
<keyword evidence="2" id="KW-0378">Hydrolase</keyword>
<evidence type="ECO:0000313" key="6">
    <source>
        <dbReference type="EMBL" id="GJJ10696.1"/>
    </source>
</evidence>
<dbReference type="EMBL" id="BPWL01000005">
    <property type="protein sequence ID" value="GJJ10696.1"/>
    <property type="molecule type" value="Genomic_DNA"/>
</dbReference>
<protein>
    <recommendedName>
        <fullName evidence="5">Uracil-DNA glycosylase-like domain-containing protein</fullName>
    </recommendedName>
</protein>
<dbReference type="GO" id="GO:0006285">
    <property type="term" value="P:base-excision repair, AP site formation"/>
    <property type="evidence" value="ECO:0007669"/>
    <property type="project" value="InterPro"/>
</dbReference>
<organism evidence="6 7">
    <name type="scientific">Clathrus columnatus</name>
    <dbReference type="NCBI Taxonomy" id="1419009"/>
    <lineage>
        <taxon>Eukaryota</taxon>
        <taxon>Fungi</taxon>
        <taxon>Dikarya</taxon>
        <taxon>Basidiomycota</taxon>
        <taxon>Agaricomycotina</taxon>
        <taxon>Agaricomycetes</taxon>
        <taxon>Phallomycetidae</taxon>
        <taxon>Phallales</taxon>
        <taxon>Clathraceae</taxon>
        <taxon>Clathrus</taxon>
    </lineage>
</organism>
<dbReference type="PANTHER" id="PTHR12159:SF9">
    <property type="entry name" value="G_T MISMATCH-SPECIFIC THYMINE DNA GLYCOSYLASE"/>
    <property type="match status" value="1"/>
</dbReference>
<dbReference type="GO" id="GO:0004844">
    <property type="term" value="F:uracil DNA N-glycosylase activity"/>
    <property type="evidence" value="ECO:0007669"/>
    <property type="project" value="TreeGrafter"/>
</dbReference>
<keyword evidence="1" id="KW-0227">DNA damage</keyword>
<dbReference type="AlphaFoldDB" id="A0AAV5A7U5"/>
<evidence type="ECO:0000256" key="1">
    <source>
        <dbReference type="ARBA" id="ARBA00022763"/>
    </source>
</evidence>
<evidence type="ECO:0000313" key="7">
    <source>
        <dbReference type="Proteomes" id="UP001050691"/>
    </source>
</evidence>
<dbReference type="SUPFAM" id="SSF52141">
    <property type="entry name" value="Uracil-DNA glycosylase-like"/>
    <property type="match status" value="1"/>
</dbReference>
<evidence type="ECO:0000256" key="3">
    <source>
        <dbReference type="ARBA" id="ARBA00023204"/>
    </source>
</evidence>
<feature type="compositionally biased region" description="Basic residues" evidence="4">
    <location>
        <begin position="71"/>
        <end position="81"/>
    </location>
</feature>
<gene>
    <name evidence="6" type="ORF">Clacol_004923</name>
</gene>
<feature type="region of interest" description="Disordered" evidence="4">
    <location>
        <begin position="1"/>
        <end position="89"/>
    </location>
</feature>
<feature type="domain" description="Uracil-DNA glycosylase-like" evidence="5">
    <location>
        <begin position="99"/>
        <end position="324"/>
    </location>
</feature>
<feature type="region of interest" description="Disordered" evidence="4">
    <location>
        <begin position="254"/>
        <end position="280"/>
    </location>
</feature>
<evidence type="ECO:0000256" key="2">
    <source>
        <dbReference type="ARBA" id="ARBA00022801"/>
    </source>
</evidence>
<reference evidence="6" key="1">
    <citation type="submission" date="2021-10" db="EMBL/GenBank/DDBJ databases">
        <title>De novo Genome Assembly of Clathrus columnatus (Basidiomycota, Fungi) Using Illumina and Nanopore Sequence Data.</title>
        <authorList>
            <person name="Ogiso-Tanaka E."/>
            <person name="Itagaki H."/>
            <person name="Hosoya T."/>
            <person name="Hosaka K."/>
        </authorList>
    </citation>
    <scope>NUCLEOTIDE SEQUENCE</scope>
    <source>
        <strain evidence="6">MO-923</strain>
    </source>
</reference>
<dbReference type="CDD" id="cd10028">
    <property type="entry name" value="UDG-F2_TDG_MUG"/>
    <property type="match status" value="1"/>
</dbReference>
<evidence type="ECO:0000259" key="5">
    <source>
        <dbReference type="Pfam" id="PF03167"/>
    </source>
</evidence>
<dbReference type="PANTHER" id="PTHR12159">
    <property type="entry name" value="G/T AND G/U MISMATCH-SPECIFIC DNA GLYCOSYLASE"/>
    <property type="match status" value="1"/>
</dbReference>
<evidence type="ECO:0000256" key="4">
    <source>
        <dbReference type="SAM" id="MobiDB-lite"/>
    </source>
</evidence>
<dbReference type="InterPro" id="IPR005122">
    <property type="entry name" value="Uracil-DNA_glycosylase-like"/>
</dbReference>
<proteinExistence type="predicted"/>
<comment type="caution">
    <text evidence="6">The sequence shown here is derived from an EMBL/GenBank/DDBJ whole genome shotgun (WGS) entry which is preliminary data.</text>
</comment>
<keyword evidence="7" id="KW-1185">Reference proteome</keyword>
<dbReference type="Pfam" id="PF03167">
    <property type="entry name" value="UDG"/>
    <property type="match status" value="1"/>
</dbReference>
<feature type="compositionally biased region" description="Polar residues" evidence="4">
    <location>
        <begin position="1"/>
        <end position="13"/>
    </location>
</feature>
<feature type="compositionally biased region" description="Polar residues" evidence="4">
    <location>
        <begin position="37"/>
        <end position="54"/>
    </location>
</feature>
<dbReference type="Gene3D" id="3.40.470.10">
    <property type="entry name" value="Uracil-DNA glycosylase-like domain"/>
    <property type="match status" value="1"/>
</dbReference>
<name>A0AAV5A7U5_9AGAM</name>